<feature type="transmembrane region" description="Helical" evidence="2">
    <location>
        <begin position="73"/>
        <end position="95"/>
    </location>
</feature>
<dbReference type="OMA" id="AHENDNR"/>
<protein>
    <submittedName>
        <fullName evidence="3">Uncharacterized protein</fullName>
    </submittedName>
</protein>
<keyword evidence="4" id="KW-1185">Reference proteome</keyword>
<dbReference type="PANTHER" id="PTHR33870">
    <property type="entry name" value="CARDIOMYOPATHY-ASSOCIATED PROTEIN"/>
    <property type="match status" value="1"/>
</dbReference>
<keyword evidence="2" id="KW-0472">Membrane</keyword>
<gene>
    <name evidence="3" type="ORF">ZOSMA_107G00670</name>
</gene>
<feature type="compositionally biased region" description="Low complexity" evidence="1">
    <location>
        <begin position="387"/>
        <end position="408"/>
    </location>
</feature>
<name>A0A0K9Q4F8_ZOSMR</name>
<proteinExistence type="predicted"/>
<feature type="region of interest" description="Disordered" evidence="1">
    <location>
        <begin position="285"/>
        <end position="305"/>
    </location>
</feature>
<evidence type="ECO:0000313" key="3">
    <source>
        <dbReference type="EMBL" id="KMZ76069.1"/>
    </source>
</evidence>
<comment type="caution">
    <text evidence="3">The sequence shown here is derived from an EMBL/GenBank/DDBJ whole genome shotgun (WGS) entry which is preliminary data.</text>
</comment>
<reference evidence="4" key="1">
    <citation type="journal article" date="2016" name="Nature">
        <title>The genome of the seagrass Zostera marina reveals angiosperm adaptation to the sea.</title>
        <authorList>
            <person name="Olsen J.L."/>
            <person name="Rouze P."/>
            <person name="Verhelst B."/>
            <person name="Lin Y.-C."/>
            <person name="Bayer T."/>
            <person name="Collen J."/>
            <person name="Dattolo E."/>
            <person name="De Paoli E."/>
            <person name="Dittami S."/>
            <person name="Maumus F."/>
            <person name="Michel G."/>
            <person name="Kersting A."/>
            <person name="Lauritano C."/>
            <person name="Lohaus R."/>
            <person name="Toepel M."/>
            <person name="Tonon T."/>
            <person name="Vanneste K."/>
            <person name="Amirebrahimi M."/>
            <person name="Brakel J."/>
            <person name="Bostroem C."/>
            <person name="Chovatia M."/>
            <person name="Grimwood J."/>
            <person name="Jenkins J.W."/>
            <person name="Jueterbock A."/>
            <person name="Mraz A."/>
            <person name="Stam W.T."/>
            <person name="Tice H."/>
            <person name="Bornberg-Bauer E."/>
            <person name="Green P.J."/>
            <person name="Pearson G.A."/>
            <person name="Procaccini G."/>
            <person name="Duarte C.M."/>
            <person name="Schmutz J."/>
            <person name="Reusch T.B.H."/>
            <person name="Van de Peer Y."/>
        </authorList>
    </citation>
    <scope>NUCLEOTIDE SEQUENCE [LARGE SCALE GENOMIC DNA]</scope>
    <source>
        <strain evidence="4">cv. Finnish</strain>
    </source>
</reference>
<dbReference type="EMBL" id="LFYR01000090">
    <property type="protein sequence ID" value="KMZ76069.1"/>
    <property type="molecule type" value="Genomic_DNA"/>
</dbReference>
<feature type="transmembrane region" description="Helical" evidence="2">
    <location>
        <begin position="43"/>
        <end position="67"/>
    </location>
</feature>
<keyword evidence="2" id="KW-0812">Transmembrane</keyword>
<feature type="region of interest" description="Disordered" evidence="1">
    <location>
        <begin position="387"/>
        <end position="441"/>
    </location>
</feature>
<keyword evidence="2" id="KW-1133">Transmembrane helix</keyword>
<dbReference type="PANTHER" id="PTHR33870:SF4">
    <property type="entry name" value="CARDIOMYOPATHY-ASSOCIATED PROTEIN"/>
    <property type="match status" value="1"/>
</dbReference>
<accession>A0A0K9Q4F8</accession>
<feature type="compositionally biased region" description="Acidic residues" evidence="1">
    <location>
        <begin position="426"/>
        <end position="435"/>
    </location>
</feature>
<evidence type="ECO:0000256" key="2">
    <source>
        <dbReference type="SAM" id="Phobius"/>
    </source>
</evidence>
<feature type="region of interest" description="Disordered" evidence="1">
    <location>
        <begin position="203"/>
        <end position="250"/>
    </location>
</feature>
<sequence>MAIVNPFDLQYRKTEMGQIRSEEMEMATEKAMAMAIGLIKRGIINPACLAFSHPYLLATASFVVVIYTYRPSLFGFLVSSSPVIVCAFVLFWIFLNFGKSGDVRQRCNVNRNLQPRRRRKMMDSSSCVGCSSKRMNMPMMFAAFDETSSSGSGDDPAVIDSILHTETTDGLLSESESETLSRQNVIKEAEAEAVMRWTADDEKNVQDVRTSELERNRKLEHLMSKRKSINRQRRSKDNGNDDGRKEKSLIDFDIDTSKQVSGIEEEEFNRILPVAFIIPRKNPFDSDVGEDDESNVPGSAPSVLIPRRNPFDVEVSDDNDHEFTIETAEFLRRNETFNFGVSISDRNRYERQIAKFRSYFVPERIGSDEMSYSGIHGQMSGITTETESIVSSVSDHSRSSSHTDPSTYSDDEIYGVVSRSTISSNTEDEEEEEAKDDNVIENSTSSVIIDSDTNVHHESVEPVYDSSPTEMITESEELIGADFYSDELISTPCVAVAAASNSRLSFLRNASKSEPSAVERGLLVPPSPPSNFADVERPIEIMPTIIEDDMDESRHDDDVNDEVISESTNIPSKNVTITPIYNFSIKQLKEKKYF</sequence>
<dbReference type="AlphaFoldDB" id="A0A0K9Q4F8"/>
<organism evidence="3 4">
    <name type="scientific">Zostera marina</name>
    <name type="common">Eelgrass</name>
    <dbReference type="NCBI Taxonomy" id="29655"/>
    <lineage>
        <taxon>Eukaryota</taxon>
        <taxon>Viridiplantae</taxon>
        <taxon>Streptophyta</taxon>
        <taxon>Embryophyta</taxon>
        <taxon>Tracheophyta</taxon>
        <taxon>Spermatophyta</taxon>
        <taxon>Magnoliopsida</taxon>
        <taxon>Liliopsida</taxon>
        <taxon>Zosteraceae</taxon>
        <taxon>Zostera</taxon>
    </lineage>
</organism>
<evidence type="ECO:0000256" key="1">
    <source>
        <dbReference type="SAM" id="MobiDB-lite"/>
    </source>
</evidence>
<feature type="compositionally biased region" description="Basic and acidic residues" evidence="1">
    <location>
        <begin position="203"/>
        <end position="223"/>
    </location>
</feature>
<feature type="compositionally biased region" description="Basic and acidic residues" evidence="1">
    <location>
        <begin position="235"/>
        <end position="250"/>
    </location>
</feature>
<dbReference type="Proteomes" id="UP000036987">
    <property type="component" value="Unassembled WGS sequence"/>
</dbReference>
<feature type="compositionally biased region" description="Basic residues" evidence="1">
    <location>
        <begin position="224"/>
        <end position="234"/>
    </location>
</feature>
<evidence type="ECO:0000313" key="4">
    <source>
        <dbReference type="Proteomes" id="UP000036987"/>
    </source>
</evidence>
<dbReference type="OrthoDB" id="1908091at2759"/>